<dbReference type="InterPro" id="IPR000014">
    <property type="entry name" value="PAS"/>
</dbReference>
<dbReference type="PANTHER" id="PTHR43790:SF3">
    <property type="entry name" value="D-ALLOSE IMPORT ATP-BINDING PROTEIN ALSA-RELATED"/>
    <property type="match status" value="1"/>
</dbReference>
<dbReference type="Gene3D" id="3.30.450.20">
    <property type="entry name" value="PAS domain"/>
    <property type="match status" value="1"/>
</dbReference>
<keyword evidence="5" id="KW-0597">Phosphoprotein</keyword>
<feature type="domain" description="PAC" evidence="12">
    <location>
        <begin position="331"/>
        <end position="384"/>
    </location>
</feature>
<dbReference type="SUPFAM" id="SSF55785">
    <property type="entry name" value="PYP-like sensor domain (PAS domain)"/>
    <property type="match status" value="1"/>
</dbReference>
<evidence type="ECO:0000256" key="4">
    <source>
        <dbReference type="ARBA" id="ARBA00022475"/>
    </source>
</evidence>
<evidence type="ECO:0000313" key="15">
    <source>
        <dbReference type="Proteomes" id="UP000030700"/>
    </source>
</evidence>
<dbReference type="GO" id="GO:0000155">
    <property type="term" value="F:phosphorelay sensor kinase activity"/>
    <property type="evidence" value="ECO:0007669"/>
    <property type="project" value="InterPro"/>
</dbReference>
<evidence type="ECO:0000256" key="7">
    <source>
        <dbReference type="ARBA" id="ARBA00022741"/>
    </source>
</evidence>
<organism evidence="14">
    <name type="scientific">Candidatus Moduliflexus flocculans</name>
    <dbReference type="NCBI Taxonomy" id="1499966"/>
    <lineage>
        <taxon>Bacteria</taxon>
        <taxon>Candidatus Moduliflexota</taxon>
        <taxon>Candidatus Moduliflexia</taxon>
        <taxon>Candidatus Moduliflexales</taxon>
        <taxon>Candidatus Moduliflexaceae</taxon>
    </lineage>
</organism>
<evidence type="ECO:0000256" key="2">
    <source>
        <dbReference type="ARBA" id="ARBA00012438"/>
    </source>
</evidence>
<dbReference type="PANTHER" id="PTHR43790">
    <property type="entry name" value="CARBOHYDRATE TRANSPORT ATP-BINDING PROTEIN MG119-RELATED"/>
    <property type="match status" value="1"/>
</dbReference>
<evidence type="ECO:0000256" key="3">
    <source>
        <dbReference type="ARBA" id="ARBA00022448"/>
    </source>
</evidence>
<name>A0A0S6VX89_9BACT</name>
<dbReference type="EC" id="2.7.13.3" evidence="2"/>
<protein>
    <recommendedName>
        <fullName evidence="2">histidine kinase</fullName>
        <ecNumber evidence="2">2.7.13.3</ecNumber>
    </recommendedName>
</protein>
<keyword evidence="9" id="KW-1278">Translocase</keyword>
<dbReference type="GO" id="GO:0016887">
    <property type="term" value="F:ATP hydrolysis activity"/>
    <property type="evidence" value="ECO:0007669"/>
    <property type="project" value="InterPro"/>
</dbReference>
<evidence type="ECO:0000256" key="6">
    <source>
        <dbReference type="ARBA" id="ARBA00022597"/>
    </source>
</evidence>
<dbReference type="InterPro" id="IPR035965">
    <property type="entry name" value="PAS-like_dom_sf"/>
</dbReference>
<proteinExistence type="predicted"/>
<feature type="domain" description="Histidine kinase" evidence="11">
    <location>
        <begin position="397"/>
        <end position="605"/>
    </location>
</feature>
<dbReference type="PROSITE" id="PS50893">
    <property type="entry name" value="ABC_TRANSPORTER_2"/>
    <property type="match status" value="1"/>
</dbReference>
<dbReference type="Gene3D" id="3.40.50.300">
    <property type="entry name" value="P-loop containing nucleotide triphosphate hydrolases"/>
    <property type="match status" value="1"/>
</dbReference>
<dbReference type="SUPFAM" id="SSF47384">
    <property type="entry name" value="Homodimeric domain of signal transducing histidine kinase"/>
    <property type="match status" value="1"/>
</dbReference>
<comment type="catalytic activity">
    <reaction evidence="1">
        <text>ATP + protein L-histidine = ADP + protein N-phospho-L-histidine.</text>
        <dbReference type="EC" id="2.7.13.3"/>
    </reaction>
</comment>
<keyword evidence="14" id="KW-0808">Transferase</keyword>
<evidence type="ECO:0000313" key="14">
    <source>
        <dbReference type="EMBL" id="GAK49422.1"/>
    </source>
</evidence>
<dbReference type="SMART" id="SM00382">
    <property type="entry name" value="AAA"/>
    <property type="match status" value="1"/>
</dbReference>
<keyword evidence="4" id="KW-1003">Cell membrane</keyword>
<dbReference type="PROSITE" id="PS50109">
    <property type="entry name" value="HIS_KIN"/>
    <property type="match status" value="1"/>
</dbReference>
<dbReference type="SUPFAM" id="SSF52540">
    <property type="entry name" value="P-loop containing nucleoside triphosphate hydrolases"/>
    <property type="match status" value="1"/>
</dbReference>
<keyword evidence="7" id="KW-0547">Nucleotide-binding</keyword>
<gene>
    <name evidence="14" type="ORF">U14_00644</name>
</gene>
<dbReference type="STRING" id="1499966.U14_00644"/>
<dbReference type="InterPro" id="IPR005467">
    <property type="entry name" value="His_kinase_dom"/>
</dbReference>
<evidence type="ECO:0000256" key="1">
    <source>
        <dbReference type="ARBA" id="ARBA00000085"/>
    </source>
</evidence>
<dbReference type="AlphaFoldDB" id="A0A0S6VX89"/>
<dbReference type="Gene3D" id="1.10.287.130">
    <property type="match status" value="1"/>
</dbReference>
<dbReference type="Pfam" id="PF00512">
    <property type="entry name" value="HisKA"/>
    <property type="match status" value="1"/>
</dbReference>
<evidence type="ECO:0000256" key="5">
    <source>
        <dbReference type="ARBA" id="ARBA00022553"/>
    </source>
</evidence>
<dbReference type="HOGENOM" id="CLU_437875_0_0_0"/>
<keyword evidence="15" id="KW-1185">Reference proteome</keyword>
<sequence>MFMFMLKTPILQMKNIHVNYGIHHALNGVNFDLYAGEIHGLVGEHRAGKSTLVKLLTGAVKRDAGQILFNGKPVANLTPKIAGQHKIGIMYQSSHIIPTLNAVENIFVGRDLTKWGIGLNNRQMQQQAQAIFERLGIAMELHVPLKFLSEAKQHLVELAKALVNDPEILIFDEISSRLTPEEMEHIYALLLDFKRQGRSIIYISHDMDEIFDLVDRVTILKDGYHRGTEEVKDLDKVKLMKLTYSFVLSREELESDNRELYLLKKYNENIIKNLPEGVIILDPNQQIYLINYAATTILEVEETEALQHNINVLLRHGLTAHQEAILSAISSCAEQRLGEIAFKDGKILDVQIFPFQDENYKFLGTILIVQDVTRERQFHEYLVRAEKIASIAELAAGVAHEINNPLGIIQNYVMLLKRKSFDQDEQEKLNKVESELRRIVGIVDSLLSFSRLKKIPMHPLDLGMLIAETLMLLNHKCREKELVIHWQPPNEEILVMGDENKLKQVFINLLVNSIEAVGYQGEISVALTVNPQENAVDAAITDNGYGIPPDVLPHIFDPFFTTKVNKKNSGLGLAICQHIIESHQGLISCATGDTTTFTVHLPLVERASSL</sequence>
<evidence type="ECO:0000259" key="13">
    <source>
        <dbReference type="PROSITE" id="PS50893"/>
    </source>
</evidence>
<dbReference type="InterPro" id="IPR003661">
    <property type="entry name" value="HisK_dim/P_dom"/>
</dbReference>
<evidence type="ECO:0000256" key="8">
    <source>
        <dbReference type="ARBA" id="ARBA00022840"/>
    </source>
</evidence>
<dbReference type="CDD" id="cd00082">
    <property type="entry name" value="HisKA"/>
    <property type="match status" value="1"/>
</dbReference>
<dbReference type="InterPro" id="IPR003439">
    <property type="entry name" value="ABC_transporter-like_ATP-bd"/>
</dbReference>
<dbReference type="SUPFAM" id="SSF55874">
    <property type="entry name" value="ATPase domain of HSP90 chaperone/DNA topoisomerase II/histidine kinase"/>
    <property type="match status" value="1"/>
</dbReference>
<evidence type="ECO:0000256" key="10">
    <source>
        <dbReference type="ARBA" id="ARBA00023136"/>
    </source>
</evidence>
<dbReference type="EMBL" id="DF820455">
    <property type="protein sequence ID" value="GAK49422.1"/>
    <property type="molecule type" value="Genomic_DNA"/>
</dbReference>
<dbReference type="SMART" id="SM00091">
    <property type="entry name" value="PAS"/>
    <property type="match status" value="1"/>
</dbReference>
<dbReference type="Proteomes" id="UP000030700">
    <property type="component" value="Unassembled WGS sequence"/>
</dbReference>
<dbReference type="SMART" id="SM00388">
    <property type="entry name" value="HisKA"/>
    <property type="match status" value="1"/>
</dbReference>
<keyword evidence="10" id="KW-0472">Membrane</keyword>
<evidence type="ECO:0000256" key="9">
    <source>
        <dbReference type="ARBA" id="ARBA00022967"/>
    </source>
</evidence>
<keyword evidence="6" id="KW-0762">Sugar transport</keyword>
<dbReference type="InterPro" id="IPR036890">
    <property type="entry name" value="HATPase_C_sf"/>
</dbReference>
<evidence type="ECO:0000259" key="12">
    <source>
        <dbReference type="PROSITE" id="PS50113"/>
    </source>
</evidence>
<dbReference type="InterPro" id="IPR003594">
    <property type="entry name" value="HATPase_dom"/>
</dbReference>
<dbReference type="InterPro" id="IPR027417">
    <property type="entry name" value="P-loop_NTPase"/>
</dbReference>
<dbReference type="SMART" id="SM00387">
    <property type="entry name" value="HATPase_c"/>
    <property type="match status" value="1"/>
</dbReference>
<dbReference type="Pfam" id="PF02518">
    <property type="entry name" value="HATPase_c"/>
    <property type="match status" value="1"/>
</dbReference>
<feature type="domain" description="ABC transporter" evidence="13">
    <location>
        <begin position="11"/>
        <end position="247"/>
    </location>
</feature>
<keyword evidence="8" id="KW-0067">ATP-binding</keyword>
<dbReference type="InterPro" id="IPR050107">
    <property type="entry name" value="ABC_carbohydrate_import_ATPase"/>
</dbReference>
<dbReference type="PRINTS" id="PR00344">
    <property type="entry name" value="BCTRLSENSOR"/>
</dbReference>
<reference evidence="14" key="1">
    <citation type="journal article" date="2015" name="PeerJ">
        <title>First genomic representation of candidate bacterial phylum KSB3 points to enhanced environmental sensing as a trigger of wastewater bulking.</title>
        <authorList>
            <person name="Sekiguchi Y."/>
            <person name="Ohashi A."/>
            <person name="Parks D.H."/>
            <person name="Yamauchi T."/>
            <person name="Tyson G.W."/>
            <person name="Hugenholtz P."/>
        </authorList>
    </citation>
    <scope>NUCLEOTIDE SEQUENCE [LARGE SCALE GENOMIC DNA]</scope>
</reference>
<dbReference type="Gene3D" id="3.30.565.10">
    <property type="entry name" value="Histidine kinase-like ATPase, C-terminal domain"/>
    <property type="match status" value="1"/>
</dbReference>
<dbReference type="InterPro" id="IPR004358">
    <property type="entry name" value="Sig_transdc_His_kin-like_C"/>
</dbReference>
<keyword evidence="3" id="KW-0813">Transport</keyword>
<dbReference type="InterPro" id="IPR013767">
    <property type="entry name" value="PAS_fold"/>
</dbReference>
<dbReference type="Pfam" id="PF00989">
    <property type="entry name" value="PAS"/>
    <property type="match status" value="1"/>
</dbReference>
<dbReference type="InterPro" id="IPR003593">
    <property type="entry name" value="AAA+_ATPase"/>
</dbReference>
<keyword evidence="14" id="KW-0418">Kinase</keyword>
<dbReference type="GO" id="GO:0006355">
    <property type="term" value="P:regulation of DNA-templated transcription"/>
    <property type="evidence" value="ECO:0007669"/>
    <property type="project" value="InterPro"/>
</dbReference>
<dbReference type="InterPro" id="IPR000700">
    <property type="entry name" value="PAS-assoc_C"/>
</dbReference>
<dbReference type="Pfam" id="PF00005">
    <property type="entry name" value="ABC_tran"/>
    <property type="match status" value="1"/>
</dbReference>
<dbReference type="CDD" id="cd03216">
    <property type="entry name" value="ABC_Carb_Monos_I"/>
    <property type="match status" value="1"/>
</dbReference>
<dbReference type="CDD" id="cd00130">
    <property type="entry name" value="PAS"/>
    <property type="match status" value="1"/>
</dbReference>
<dbReference type="PROSITE" id="PS50113">
    <property type="entry name" value="PAC"/>
    <property type="match status" value="1"/>
</dbReference>
<evidence type="ECO:0000259" key="11">
    <source>
        <dbReference type="PROSITE" id="PS50109"/>
    </source>
</evidence>
<dbReference type="InterPro" id="IPR036097">
    <property type="entry name" value="HisK_dim/P_sf"/>
</dbReference>
<dbReference type="GO" id="GO:0005524">
    <property type="term" value="F:ATP binding"/>
    <property type="evidence" value="ECO:0007669"/>
    <property type="project" value="UniProtKB-KW"/>
</dbReference>
<accession>A0A0S6VX89</accession>